<evidence type="ECO:0000313" key="3">
    <source>
        <dbReference type="Proteomes" id="UP001497382"/>
    </source>
</evidence>
<feature type="compositionally biased region" description="Basic and acidic residues" evidence="1">
    <location>
        <begin position="1"/>
        <end position="12"/>
    </location>
</feature>
<gene>
    <name evidence="2" type="ORF">LARSCL_LOCUS14026</name>
</gene>
<sequence length="103" mass="11751">MEDRRSTSSPDRRSKRSSLASSRILDADIPPSRTNQSPKVQLIKRSVCPPQTQFAAYRKSIANETDPPFFFFFPPGEIFVFPQQVVVGAEGFALFWIVPELYR</sequence>
<comment type="caution">
    <text evidence="2">The sequence shown here is derived from an EMBL/GenBank/DDBJ whole genome shotgun (WGS) entry which is preliminary data.</text>
</comment>
<evidence type="ECO:0000313" key="2">
    <source>
        <dbReference type="EMBL" id="CAL1286047.1"/>
    </source>
</evidence>
<dbReference type="EMBL" id="CAXIEN010000197">
    <property type="protein sequence ID" value="CAL1286047.1"/>
    <property type="molecule type" value="Genomic_DNA"/>
</dbReference>
<organism evidence="2 3">
    <name type="scientific">Larinioides sclopetarius</name>
    <dbReference type="NCBI Taxonomy" id="280406"/>
    <lineage>
        <taxon>Eukaryota</taxon>
        <taxon>Metazoa</taxon>
        <taxon>Ecdysozoa</taxon>
        <taxon>Arthropoda</taxon>
        <taxon>Chelicerata</taxon>
        <taxon>Arachnida</taxon>
        <taxon>Araneae</taxon>
        <taxon>Araneomorphae</taxon>
        <taxon>Entelegynae</taxon>
        <taxon>Araneoidea</taxon>
        <taxon>Araneidae</taxon>
        <taxon>Larinioides</taxon>
    </lineage>
</organism>
<dbReference type="AlphaFoldDB" id="A0AAV2AQG3"/>
<protein>
    <submittedName>
        <fullName evidence="2">Uncharacterized protein</fullName>
    </submittedName>
</protein>
<keyword evidence="3" id="KW-1185">Reference proteome</keyword>
<reference evidence="2 3" key="1">
    <citation type="submission" date="2024-04" db="EMBL/GenBank/DDBJ databases">
        <authorList>
            <person name="Rising A."/>
            <person name="Reimegard J."/>
            <person name="Sonavane S."/>
            <person name="Akerstrom W."/>
            <person name="Nylinder S."/>
            <person name="Hedman E."/>
            <person name="Kallberg Y."/>
        </authorList>
    </citation>
    <scope>NUCLEOTIDE SEQUENCE [LARGE SCALE GENOMIC DNA]</scope>
</reference>
<feature type="region of interest" description="Disordered" evidence="1">
    <location>
        <begin position="1"/>
        <end position="40"/>
    </location>
</feature>
<accession>A0AAV2AQG3</accession>
<dbReference type="Proteomes" id="UP001497382">
    <property type="component" value="Unassembled WGS sequence"/>
</dbReference>
<name>A0AAV2AQG3_9ARAC</name>
<evidence type="ECO:0000256" key="1">
    <source>
        <dbReference type="SAM" id="MobiDB-lite"/>
    </source>
</evidence>
<proteinExistence type="predicted"/>